<dbReference type="Pfam" id="PF05724">
    <property type="entry name" value="TPMT"/>
    <property type="match status" value="1"/>
</dbReference>
<dbReference type="EMBL" id="JAVRRD010000019">
    <property type="protein sequence ID" value="KAK5049469.1"/>
    <property type="molecule type" value="Genomic_DNA"/>
</dbReference>
<keyword evidence="5" id="KW-1185">Reference proteome</keyword>
<dbReference type="RefSeq" id="XP_064704514.1">
    <property type="nucleotide sequence ID" value="XM_064847975.1"/>
</dbReference>
<evidence type="ECO:0008006" key="6">
    <source>
        <dbReference type="Google" id="ProtNLM"/>
    </source>
</evidence>
<dbReference type="Proteomes" id="UP001358417">
    <property type="component" value="Unassembled WGS sequence"/>
</dbReference>
<comment type="caution">
    <text evidence="4">The sequence shown here is derived from an EMBL/GenBank/DDBJ whole genome shotgun (WGS) entry which is preliminary data.</text>
</comment>
<evidence type="ECO:0000313" key="5">
    <source>
        <dbReference type="Proteomes" id="UP001358417"/>
    </source>
</evidence>
<keyword evidence="1" id="KW-0489">Methyltransferase</keyword>
<keyword evidence="2" id="KW-0808">Transferase</keyword>
<evidence type="ECO:0000256" key="1">
    <source>
        <dbReference type="ARBA" id="ARBA00022603"/>
    </source>
</evidence>
<dbReference type="SUPFAM" id="SSF53335">
    <property type="entry name" value="S-adenosyl-L-methionine-dependent methyltransferases"/>
    <property type="match status" value="1"/>
</dbReference>
<dbReference type="PANTHER" id="PTHR10259:SF11">
    <property type="entry name" value="THIOPURINE S-METHYLTRANSFERASE"/>
    <property type="match status" value="1"/>
</dbReference>
<proteinExistence type="predicted"/>
<dbReference type="InterPro" id="IPR029063">
    <property type="entry name" value="SAM-dependent_MTases_sf"/>
</dbReference>
<evidence type="ECO:0000256" key="2">
    <source>
        <dbReference type="ARBA" id="ARBA00022679"/>
    </source>
</evidence>
<dbReference type="InterPro" id="IPR008854">
    <property type="entry name" value="TPMT"/>
</dbReference>
<dbReference type="GO" id="GO:0032259">
    <property type="term" value="P:methylation"/>
    <property type="evidence" value="ECO:0007669"/>
    <property type="project" value="UniProtKB-KW"/>
</dbReference>
<name>A0AAV9N4U8_9EURO</name>
<dbReference type="PANTHER" id="PTHR10259">
    <property type="entry name" value="THIOPURINE S-METHYLTRANSFERASE"/>
    <property type="match status" value="1"/>
</dbReference>
<evidence type="ECO:0000256" key="3">
    <source>
        <dbReference type="ARBA" id="ARBA00022691"/>
    </source>
</evidence>
<sequence length="242" mass="27364">MADAEVKPQRKDLPVEQARAELSRHFSEYRGSEYAEGWAKLWSQGDFLPWDRFAPSPALADTLVNHVELVGHALVEENGEKRRKRALVPGCGRGVDVLLLESFGYDVVGLEYAEGAFKAAQEYAAEHAKEYPVHDEKVGKGSRKFVRGDFYKDEWLVDAGLEKDTKFDLIYDYTNLLQMEHLSHPGVEIKYNDAGSVMMNPFAPDSPNALERVGHWHPADTHKVGKDADGNVEDYIAVWRHH</sequence>
<dbReference type="GO" id="GO:0008119">
    <property type="term" value="F:thiopurine S-methyltransferase activity"/>
    <property type="evidence" value="ECO:0007669"/>
    <property type="project" value="TreeGrafter"/>
</dbReference>
<keyword evidence="3" id="KW-0949">S-adenosyl-L-methionine</keyword>
<dbReference type="AlphaFoldDB" id="A0AAV9N4U8"/>
<dbReference type="GeneID" id="89972576"/>
<evidence type="ECO:0000313" key="4">
    <source>
        <dbReference type="EMBL" id="KAK5049469.1"/>
    </source>
</evidence>
<protein>
    <recommendedName>
        <fullName evidence="6">Thiol methyltransferase</fullName>
    </recommendedName>
</protein>
<reference evidence="4 5" key="1">
    <citation type="submission" date="2023-08" db="EMBL/GenBank/DDBJ databases">
        <title>Black Yeasts Isolated from many extreme environments.</title>
        <authorList>
            <person name="Coleine C."/>
            <person name="Stajich J.E."/>
            <person name="Selbmann L."/>
        </authorList>
    </citation>
    <scope>NUCLEOTIDE SEQUENCE [LARGE SCALE GENOMIC DNA]</scope>
    <source>
        <strain evidence="4 5">CCFEE 5792</strain>
    </source>
</reference>
<gene>
    <name evidence="4" type="ORF">LTR84_004398</name>
</gene>
<dbReference type="Gene3D" id="3.40.50.150">
    <property type="entry name" value="Vaccinia Virus protein VP39"/>
    <property type="match status" value="1"/>
</dbReference>
<accession>A0AAV9N4U8</accession>
<organism evidence="4 5">
    <name type="scientific">Exophiala bonariae</name>
    <dbReference type="NCBI Taxonomy" id="1690606"/>
    <lineage>
        <taxon>Eukaryota</taxon>
        <taxon>Fungi</taxon>
        <taxon>Dikarya</taxon>
        <taxon>Ascomycota</taxon>
        <taxon>Pezizomycotina</taxon>
        <taxon>Eurotiomycetes</taxon>
        <taxon>Chaetothyriomycetidae</taxon>
        <taxon>Chaetothyriales</taxon>
        <taxon>Herpotrichiellaceae</taxon>
        <taxon>Exophiala</taxon>
    </lineage>
</organism>